<dbReference type="GO" id="GO:0004141">
    <property type="term" value="F:dethiobiotin synthase activity"/>
    <property type="evidence" value="ECO:0007669"/>
    <property type="project" value="UniProtKB-UniRule"/>
</dbReference>
<name>A0LPM9_SYNFM</name>
<organism evidence="4 5">
    <name type="scientific">Syntrophobacter fumaroxidans (strain DSM 10017 / MPOB)</name>
    <dbReference type="NCBI Taxonomy" id="335543"/>
    <lineage>
        <taxon>Bacteria</taxon>
        <taxon>Pseudomonadati</taxon>
        <taxon>Thermodesulfobacteriota</taxon>
        <taxon>Syntrophobacteria</taxon>
        <taxon>Syntrophobacterales</taxon>
        <taxon>Syntrophobacteraceae</taxon>
        <taxon>Syntrophobacter</taxon>
    </lineage>
</organism>
<dbReference type="KEGG" id="sfu:Sfum_3711"/>
<comment type="caution">
    <text evidence="2">Lacks conserved residue(s) required for the propagation of feature annotation.</text>
</comment>
<dbReference type="HAMAP" id="MF_00336">
    <property type="entry name" value="BioD"/>
    <property type="match status" value="1"/>
</dbReference>
<feature type="binding site" evidence="2">
    <location>
        <begin position="182"/>
        <end position="183"/>
    </location>
    <ligand>
        <name>ATP</name>
        <dbReference type="ChEBI" id="CHEBI:30616"/>
    </ligand>
</feature>
<dbReference type="UniPathway" id="UPA00078">
    <property type="reaction ID" value="UER00161"/>
</dbReference>
<dbReference type="HOGENOM" id="CLU_072551_3_1_7"/>
<keyword evidence="2" id="KW-0963">Cytoplasm</keyword>
<keyword evidence="2" id="KW-0067">ATP-binding</keyword>
<comment type="subcellular location">
    <subcellularLocation>
        <location evidence="2">Cytoplasm</location>
    </subcellularLocation>
</comment>
<dbReference type="Gene3D" id="3.40.50.300">
    <property type="entry name" value="P-loop containing nucleotide triphosphate hydrolases"/>
    <property type="match status" value="1"/>
</dbReference>
<dbReference type="GO" id="GO:0005829">
    <property type="term" value="C:cytosol"/>
    <property type="evidence" value="ECO:0007669"/>
    <property type="project" value="TreeGrafter"/>
</dbReference>
<dbReference type="InterPro" id="IPR004472">
    <property type="entry name" value="DTB_synth_BioD"/>
</dbReference>
<dbReference type="EC" id="6.3.3.3" evidence="2"/>
<dbReference type="NCBIfam" id="TIGR00347">
    <property type="entry name" value="bioD"/>
    <property type="match status" value="1"/>
</dbReference>
<dbReference type="PANTHER" id="PTHR43210">
    <property type="entry name" value="DETHIOBIOTIN SYNTHETASE"/>
    <property type="match status" value="1"/>
</dbReference>
<dbReference type="GO" id="GO:0005524">
    <property type="term" value="F:ATP binding"/>
    <property type="evidence" value="ECO:0007669"/>
    <property type="project" value="UniProtKB-UniRule"/>
</dbReference>
<keyword evidence="2" id="KW-0460">Magnesium</keyword>
<dbReference type="RefSeq" id="WP_011700506.1">
    <property type="nucleotide sequence ID" value="NC_008554.1"/>
</dbReference>
<keyword evidence="2" id="KW-0479">Metal-binding</keyword>
<feature type="transmembrane region" description="Helical" evidence="3">
    <location>
        <begin position="12"/>
        <end position="34"/>
    </location>
</feature>
<evidence type="ECO:0000313" key="4">
    <source>
        <dbReference type="EMBL" id="ABK19381.1"/>
    </source>
</evidence>
<dbReference type="PIRSF" id="PIRSF006755">
    <property type="entry name" value="DTB_synth"/>
    <property type="match status" value="1"/>
</dbReference>
<keyword evidence="3" id="KW-0812">Transmembrane</keyword>
<keyword evidence="1 2" id="KW-0093">Biotin biosynthesis</keyword>
<comment type="similarity">
    <text evidence="2">Belongs to the dethiobiotin synthetase family.</text>
</comment>
<comment type="catalytic activity">
    <reaction evidence="2">
        <text>(7R,8S)-7,8-diammoniononanoate + CO2 + ATP = (4R,5S)-dethiobiotin + ADP + phosphate + 3 H(+)</text>
        <dbReference type="Rhea" id="RHEA:15805"/>
        <dbReference type="ChEBI" id="CHEBI:15378"/>
        <dbReference type="ChEBI" id="CHEBI:16526"/>
        <dbReference type="ChEBI" id="CHEBI:30616"/>
        <dbReference type="ChEBI" id="CHEBI:43474"/>
        <dbReference type="ChEBI" id="CHEBI:149469"/>
        <dbReference type="ChEBI" id="CHEBI:149473"/>
        <dbReference type="ChEBI" id="CHEBI:456216"/>
        <dbReference type="EC" id="6.3.3.3"/>
    </reaction>
</comment>
<protein>
    <recommendedName>
        <fullName evidence="2">ATP-dependent dethiobiotin synthetase BioD</fullName>
        <ecNumber evidence="2">6.3.3.3</ecNumber>
    </recommendedName>
    <alternativeName>
        <fullName evidence="2">DTB synthetase</fullName>
        <shortName evidence="2">DTBS</shortName>
    </alternativeName>
    <alternativeName>
        <fullName evidence="2">Dethiobiotin synthase</fullName>
    </alternativeName>
</protein>
<dbReference type="PANTHER" id="PTHR43210:SF5">
    <property type="entry name" value="DETHIOBIOTIN SYNTHETASE"/>
    <property type="match status" value="1"/>
</dbReference>
<keyword evidence="3" id="KW-1133">Transmembrane helix</keyword>
<keyword evidence="2" id="KW-0436">Ligase</keyword>
<comment type="pathway">
    <text evidence="2">Cofactor biosynthesis; biotin biosynthesis; biotin from 7,8-diaminononanoate: step 1/2.</text>
</comment>
<comment type="function">
    <text evidence="2">Catalyzes a mechanistically unusual reaction, the ATP-dependent insertion of CO2 between the N7 and N8 nitrogen atoms of 7,8-diaminopelargonic acid (DAPA, also called 7,8-diammoniononanoate) to form a ureido ring.</text>
</comment>
<keyword evidence="5" id="KW-1185">Reference proteome</keyword>
<dbReference type="CDD" id="cd03109">
    <property type="entry name" value="DTBS"/>
    <property type="match status" value="1"/>
</dbReference>
<dbReference type="FunCoup" id="A0LPM9">
    <property type="interactions" value="433"/>
</dbReference>
<feature type="binding site" evidence="2">
    <location>
        <begin position="122"/>
        <end position="125"/>
    </location>
    <ligand>
        <name>ATP</name>
        <dbReference type="ChEBI" id="CHEBI:30616"/>
    </ligand>
</feature>
<dbReference type="eggNOG" id="COG0132">
    <property type="taxonomic scope" value="Bacteria"/>
</dbReference>
<feature type="binding site" evidence="2">
    <location>
        <position position="122"/>
    </location>
    <ligand>
        <name>Mg(2+)</name>
        <dbReference type="ChEBI" id="CHEBI:18420"/>
    </ligand>
</feature>
<sequence>MREPNRNRGSIFVTGTDTGVGKTVLSLLLMRFFLMRGRTPFYLKPIQTGCVDAHDRDSDARFIYEHVPALAGKDPGDSVVYCFRSPKAPWFASGHEAEAIDPRKIAAYAERKRSAHSHIVLEGAGGLFVPVTEDVLMIDLIALLNARPILAARAGLGTINHTILAVEALKARRLDPLGIVFIDSGPMETPEQMVAENIEAVERFSGVKVAGTIGRIERWSEPGQECYRPLARLFGER</sequence>
<dbReference type="GO" id="GO:0000287">
    <property type="term" value="F:magnesium ion binding"/>
    <property type="evidence" value="ECO:0007669"/>
    <property type="project" value="UniProtKB-UniRule"/>
</dbReference>
<evidence type="ECO:0000256" key="2">
    <source>
        <dbReference type="HAMAP-Rule" id="MF_00336"/>
    </source>
</evidence>
<dbReference type="EMBL" id="CP000478">
    <property type="protein sequence ID" value="ABK19381.1"/>
    <property type="molecule type" value="Genomic_DNA"/>
</dbReference>
<comment type="subunit">
    <text evidence="2">Homodimer.</text>
</comment>
<dbReference type="Proteomes" id="UP000001784">
    <property type="component" value="Chromosome"/>
</dbReference>
<feature type="binding site" evidence="2">
    <location>
        <position position="59"/>
    </location>
    <ligand>
        <name>ATP</name>
        <dbReference type="ChEBI" id="CHEBI:30616"/>
    </ligand>
</feature>
<feature type="active site" evidence="2">
    <location>
        <position position="44"/>
    </location>
</feature>
<keyword evidence="3" id="KW-0472">Membrane</keyword>
<evidence type="ECO:0000256" key="3">
    <source>
        <dbReference type="SAM" id="Phobius"/>
    </source>
</evidence>
<gene>
    <name evidence="2" type="primary">bioD</name>
    <name evidence="4" type="ordered locus">Sfum_3711</name>
</gene>
<reference evidence="4 5" key="1">
    <citation type="submission" date="2006-10" db="EMBL/GenBank/DDBJ databases">
        <title>Complete sequence of Syntrophobacter fumaroxidans MPOB.</title>
        <authorList>
            <consortium name="US DOE Joint Genome Institute"/>
            <person name="Copeland A."/>
            <person name="Lucas S."/>
            <person name="Lapidus A."/>
            <person name="Barry K."/>
            <person name="Detter J.C."/>
            <person name="Glavina del Rio T."/>
            <person name="Hammon N."/>
            <person name="Israni S."/>
            <person name="Pitluck S."/>
            <person name="Goltsman E.G."/>
            <person name="Martinez M."/>
            <person name="Schmutz J."/>
            <person name="Larimer F."/>
            <person name="Land M."/>
            <person name="Hauser L."/>
            <person name="Kyrpides N."/>
            <person name="Kim E."/>
            <person name="Boone D.R."/>
            <person name="Brockman F."/>
            <person name="Culley D."/>
            <person name="Ferry J."/>
            <person name="Gunsalus R."/>
            <person name="McInerney M.J."/>
            <person name="Morrison M."/>
            <person name="Plugge C."/>
            <person name="Rohlin L."/>
            <person name="Scholten J."/>
            <person name="Sieber J."/>
            <person name="Stams A.J.M."/>
            <person name="Worm P."/>
            <person name="Henstra A.M."/>
            <person name="Richardson P."/>
        </authorList>
    </citation>
    <scope>NUCLEOTIDE SEQUENCE [LARGE SCALE GENOMIC DNA]</scope>
    <source>
        <strain evidence="5">DSM 10017 / MPOB</strain>
    </source>
</reference>
<dbReference type="OrthoDB" id="9802097at2"/>
<dbReference type="SUPFAM" id="SSF52540">
    <property type="entry name" value="P-loop containing nucleoside triphosphate hydrolases"/>
    <property type="match status" value="1"/>
</dbReference>
<dbReference type="Pfam" id="PF13500">
    <property type="entry name" value="AAA_26"/>
    <property type="match status" value="1"/>
</dbReference>
<feature type="binding site" evidence="2">
    <location>
        <position position="59"/>
    </location>
    <ligand>
        <name>Mg(2+)</name>
        <dbReference type="ChEBI" id="CHEBI:18420"/>
    </ligand>
</feature>
<feature type="binding site" evidence="2">
    <location>
        <position position="48"/>
    </location>
    <ligand>
        <name>substrate</name>
    </ligand>
</feature>
<feature type="binding site" evidence="2">
    <location>
        <position position="23"/>
    </location>
    <ligand>
        <name>Mg(2+)</name>
        <dbReference type="ChEBI" id="CHEBI:18420"/>
    </ligand>
</feature>
<evidence type="ECO:0000313" key="5">
    <source>
        <dbReference type="Proteomes" id="UP000001784"/>
    </source>
</evidence>
<comment type="cofactor">
    <cofactor evidence="2">
        <name>Mg(2+)</name>
        <dbReference type="ChEBI" id="CHEBI:18420"/>
    </cofactor>
</comment>
<dbReference type="InterPro" id="IPR027417">
    <property type="entry name" value="P-loop_NTPase"/>
</dbReference>
<feature type="binding site" evidence="2">
    <location>
        <begin position="19"/>
        <end position="24"/>
    </location>
    <ligand>
        <name>ATP</name>
        <dbReference type="ChEBI" id="CHEBI:30616"/>
    </ligand>
</feature>
<evidence type="ECO:0000256" key="1">
    <source>
        <dbReference type="ARBA" id="ARBA00022756"/>
    </source>
</evidence>
<keyword evidence="2" id="KW-0547">Nucleotide-binding</keyword>
<accession>A0LPM9</accession>
<dbReference type="InParanoid" id="A0LPM9"/>
<dbReference type="GO" id="GO:0009102">
    <property type="term" value="P:biotin biosynthetic process"/>
    <property type="evidence" value="ECO:0007669"/>
    <property type="project" value="UniProtKB-UniRule"/>
</dbReference>
<proteinExistence type="inferred from homology"/>
<dbReference type="AlphaFoldDB" id="A0LPM9"/>
<dbReference type="STRING" id="335543.Sfum_3711"/>